<dbReference type="InterPro" id="IPR019546">
    <property type="entry name" value="TAT_signal_bac_arc"/>
</dbReference>
<gene>
    <name evidence="3" type="ORF">WDZ17_01450</name>
</gene>
<name>A0ABU8RFY0_9ACTN</name>
<dbReference type="InterPro" id="IPR006311">
    <property type="entry name" value="TAT_signal"/>
</dbReference>
<feature type="compositionally biased region" description="Basic and acidic residues" evidence="1">
    <location>
        <begin position="60"/>
        <end position="70"/>
    </location>
</feature>
<organism evidence="3 4">
    <name type="scientific">Pseudokineococcus basanitobsidens</name>
    <dbReference type="NCBI Taxonomy" id="1926649"/>
    <lineage>
        <taxon>Bacteria</taxon>
        <taxon>Bacillati</taxon>
        <taxon>Actinomycetota</taxon>
        <taxon>Actinomycetes</taxon>
        <taxon>Kineosporiales</taxon>
        <taxon>Kineosporiaceae</taxon>
        <taxon>Pseudokineococcus</taxon>
    </lineage>
</organism>
<keyword evidence="4" id="KW-1185">Reference proteome</keyword>
<dbReference type="InterPro" id="IPR025442">
    <property type="entry name" value="DUF4185"/>
</dbReference>
<dbReference type="EMBL" id="JBBIAA010000001">
    <property type="protein sequence ID" value="MEJ5943961.1"/>
    <property type="molecule type" value="Genomic_DNA"/>
</dbReference>
<protein>
    <submittedName>
        <fullName evidence="3">DUF4185 domain-containing protein</fullName>
    </submittedName>
</protein>
<dbReference type="NCBIfam" id="TIGR01409">
    <property type="entry name" value="TAT_signal_seq"/>
    <property type="match status" value="1"/>
</dbReference>
<comment type="caution">
    <text evidence="3">The sequence shown here is derived from an EMBL/GenBank/DDBJ whole genome shotgun (WGS) entry which is preliminary data.</text>
</comment>
<feature type="region of interest" description="Disordered" evidence="1">
    <location>
        <begin position="1"/>
        <end position="26"/>
    </location>
</feature>
<feature type="region of interest" description="Disordered" evidence="1">
    <location>
        <begin position="44"/>
        <end position="70"/>
    </location>
</feature>
<accession>A0ABU8RFY0</accession>
<dbReference type="RefSeq" id="WP_339573351.1">
    <property type="nucleotide sequence ID" value="NZ_JBBIAA010000001.1"/>
</dbReference>
<reference evidence="3 4" key="1">
    <citation type="journal article" date="2017" name="Int. J. Syst. Evol. Microbiol.">
        <title>Pseudokineococcus basanitobsidens sp. nov., isolated from volcanic rock.</title>
        <authorList>
            <person name="Lee D.W."/>
            <person name="Park M.Y."/>
            <person name="Kim J.J."/>
            <person name="Kim B.S."/>
        </authorList>
    </citation>
    <scope>NUCLEOTIDE SEQUENCE [LARGE SCALE GENOMIC DNA]</scope>
    <source>
        <strain evidence="3 4">DSM 103726</strain>
    </source>
</reference>
<feature type="domain" description="DUF4185" evidence="2">
    <location>
        <begin position="129"/>
        <end position="374"/>
    </location>
</feature>
<evidence type="ECO:0000259" key="2">
    <source>
        <dbReference type="Pfam" id="PF13810"/>
    </source>
</evidence>
<evidence type="ECO:0000313" key="3">
    <source>
        <dbReference type="EMBL" id="MEJ5943961.1"/>
    </source>
</evidence>
<dbReference type="Proteomes" id="UP001387100">
    <property type="component" value="Unassembled WGS sequence"/>
</dbReference>
<evidence type="ECO:0000313" key="4">
    <source>
        <dbReference type="Proteomes" id="UP001387100"/>
    </source>
</evidence>
<proteinExistence type="predicted"/>
<sequence>MAEHEVHGSDGHHGDEPRHGLSRRGFLGGGALAGGAVAAAPAAWAQQVTHEVPQQAPTEGGRRDDVEPGDLRQETSTFFATATVEVAGTYAAPGSDGDLWPCAWGDDDWVYTANGDGRGFSDEPFRDLVVNRVQGTPETGLRGEKLAESEEVARVWSDPERYNRKPTGIVCVGGVLYLAVQDLRYGEAAFDDAPAASISRSDDHGRTWTTTDEPMFTDHRFTTVFFADLGRDSEHAVPTLGPVDGAYVYAYGLDWNWRTSNAGTVPDPVDLYLARVPGDAVQDRKSWEFLTGVRDGHPSWSPRIEDKAPVLHDPLRRFPDTRPGKNGALTVVSQGHVLYNAPLDRFLYASWSDPTFELYEAPRPWGPWRRFHVHSAGLVEWYQMSDPDHRPKNGGYGTVLPSKYVSVDGLTMWMQSNWWTAPLPSPEDNYNFNLRRVQVTPWTRQRPRNGARLPSQAENLVRGHVVVAPLEVCAHRGNREFYNDGSVEGSEDSFDGTNKGIDYWGYTLAEPVRMNRVDYTSGEMSDDGGWFSAFAGGLRVQVRRDFVWTDVEDLRITPDYPFSPEAGPRRTFTLRFRRTWGDGVRIIGQPGGSAHFTSISELGVFYER</sequence>
<feature type="compositionally biased region" description="Basic and acidic residues" evidence="1">
    <location>
        <begin position="1"/>
        <end position="19"/>
    </location>
</feature>
<evidence type="ECO:0000256" key="1">
    <source>
        <dbReference type="SAM" id="MobiDB-lite"/>
    </source>
</evidence>
<dbReference type="PROSITE" id="PS51318">
    <property type="entry name" value="TAT"/>
    <property type="match status" value="1"/>
</dbReference>
<dbReference type="Pfam" id="PF13810">
    <property type="entry name" value="DUF4185"/>
    <property type="match status" value="1"/>
</dbReference>